<reference evidence="2 3" key="1">
    <citation type="submission" date="2019-02" db="EMBL/GenBank/DDBJ databases">
        <title>Genome analysis provides insights into bioremediation potentialities and Haloocin production by Natrinema altunense strain 4.1R isolated from Chott Douz in Tunisian desert.</title>
        <authorList>
            <person name="Najjari A."/>
            <person name="Youssef N."/>
            <person name="Ben Dhia O."/>
            <person name="Ferjani R."/>
            <person name="El Hidri D."/>
            <person name="Ouzari H.I."/>
            <person name="Cherif A."/>
        </authorList>
    </citation>
    <scope>NUCLEOTIDE SEQUENCE [LARGE SCALE GENOMIC DNA]</scope>
    <source>
        <strain evidence="2 3">4.1R</strain>
    </source>
</reference>
<organism evidence="2 3">
    <name type="scientific">Natrinema altunense</name>
    <dbReference type="NCBI Taxonomy" id="222984"/>
    <lineage>
        <taxon>Archaea</taxon>
        <taxon>Methanobacteriati</taxon>
        <taxon>Methanobacteriota</taxon>
        <taxon>Stenosarchaea group</taxon>
        <taxon>Halobacteria</taxon>
        <taxon>Halobacteriales</taxon>
        <taxon>Natrialbaceae</taxon>
        <taxon>Natrinema</taxon>
    </lineage>
</organism>
<evidence type="ECO:0000313" key="3">
    <source>
        <dbReference type="Proteomes" id="UP000292704"/>
    </source>
</evidence>
<dbReference type="RefSeq" id="WP_007109786.1">
    <property type="nucleotide sequence ID" value="NZ_JNCS01000004.1"/>
</dbReference>
<evidence type="ECO:0000313" key="2">
    <source>
        <dbReference type="EMBL" id="RZH67293.1"/>
    </source>
</evidence>
<gene>
    <name evidence="2" type="ORF">ELS17_12700</name>
</gene>
<feature type="domain" description="Gp5/Type VI secretion system Vgr protein OB-fold" evidence="1">
    <location>
        <begin position="22"/>
        <end position="95"/>
    </location>
</feature>
<dbReference type="SUPFAM" id="SSF69349">
    <property type="entry name" value="Phage fibre proteins"/>
    <property type="match status" value="1"/>
</dbReference>
<accession>A0A482XYV8</accession>
<dbReference type="Gene3D" id="2.40.50.230">
    <property type="entry name" value="Gp5 N-terminal domain"/>
    <property type="match status" value="1"/>
</dbReference>
<dbReference type="InterPro" id="IPR006531">
    <property type="entry name" value="Gp5/Vgr_OB"/>
</dbReference>
<proteinExistence type="predicted"/>
<dbReference type="InterPro" id="IPR037026">
    <property type="entry name" value="Vgr_OB-fold_dom_sf"/>
</dbReference>
<dbReference type="STRING" id="222984.GCA_000731985_01901"/>
<dbReference type="EMBL" id="SHMR01000006">
    <property type="protein sequence ID" value="RZH67293.1"/>
    <property type="molecule type" value="Genomic_DNA"/>
</dbReference>
<dbReference type="OrthoDB" id="147080at2157"/>
<dbReference type="Pfam" id="PF04717">
    <property type="entry name" value="Phage_base_V"/>
    <property type="match status" value="1"/>
</dbReference>
<protein>
    <submittedName>
        <fullName evidence="2">Phage tail protein</fullName>
    </submittedName>
</protein>
<sequence>MKPSGFIDDGGADDGGIRGVAVGIVTDNEDPKDLGRVKLQFPWRDADDESHWARIATEMAGNEYGSYFLPEIDDEVLVAFENGDIHKPFVIGSLWNGKQKPPQKNGDGNNDIREVRSRSDHVIAFDDADDGSITIRTTGGNEIVIDDSGSSETIRISDESNDNSITLDSDSGSVAIDAKSELELSASTISLDGNSVEITGKKGVKIKGKGPVNVDSKAKLALSGSMVNVDGTGMVKVKGKLITLN</sequence>
<dbReference type="SUPFAM" id="SSF69255">
    <property type="entry name" value="gp5 N-terminal domain-like"/>
    <property type="match status" value="1"/>
</dbReference>
<dbReference type="Proteomes" id="UP000292704">
    <property type="component" value="Unassembled WGS sequence"/>
</dbReference>
<evidence type="ECO:0000259" key="1">
    <source>
        <dbReference type="Pfam" id="PF04717"/>
    </source>
</evidence>
<comment type="caution">
    <text evidence="2">The sequence shown here is derived from an EMBL/GenBank/DDBJ whole genome shotgun (WGS) entry which is preliminary data.</text>
</comment>
<name>A0A482XYV8_9EURY</name>
<dbReference type="AlphaFoldDB" id="A0A482XYV8"/>